<dbReference type="Gene3D" id="3.40.30.10">
    <property type="entry name" value="Glutaredoxin"/>
    <property type="match status" value="1"/>
</dbReference>
<protein>
    <submittedName>
        <fullName evidence="2">Spx/MgsR family RNA polymerase-binding regulatory protein</fullName>
    </submittedName>
</protein>
<evidence type="ECO:0000313" key="2">
    <source>
        <dbReference type="EMBL" id="RLL45462.1"/>
    </source>
</evidence>
<organism evidence="2 3">
    <name type="scientific">Oceanobacillus piezotolerans</name>
    <dbReference type="NCBI Taxonomy" id="2448030"/>
    <lineage>
        <taxon>Bacteria</taxon>
        <taxon>Bacillati</taxon>
        <taxon>Bacillota</taxon>
        <taxon>Bacilli</taxon>
        <taxon>Bacillales</taxon>
        <taxon>Bacillaceae</taxon>
        <taxon>Oceanobacillus</taxon>
    </lineage>
</organism>
<dbReference type="PANTHER" id="PTHR30041:SF7">
    <property type="entry name" value="GLOBAL TRANSCRIPTIONAL REGULATOR SPX"/>
    <property type="match status" value="1"/>
</dbReference>
<dbReference type="InterPro" id="IPR006504">
    <property type="entry name" value="Tscrpt_reg_Spx/MgsR"/>
</dbReference>
<evidence type="ECO:0000256" key="1">
    <source>
        <dbReference type="PROSITE-ProRule" id="PRU01282"/>
    </source>
</evidence>
<comment type="caution">
    <text evidence="2">The sequence shown here is derived from an EMBL/GenBank/DDBJ whole genome shotgun (WGS) entry which is preliminary data.</text>
</comment>
<dbReference type="NCBIfam" id="NF002459">
    <property type="entry name" value="PRK01655.1"/>
    <property type="match status" value="1"/>
</dbReference>
<evidence type="ECO:0000313" key="3">
    <source>
        <dbReference type="Proteomes" id="UP000270219"/>
    </source>
</evidence>
<dbReference type="RefSeq" id="WP_121523048.1">
    <property type="nucleotide sequence ID" value="NZ_RCHR01000003.1"/>
</dbReference>
<dbReference type="PROSITE" id="PS51353">
    <property type="entry name" value="ARSC"/>
    <property type="match status" value="1"/>
</dbReference>
<accession>A0A498DP10</accession>
<name>A0A498DP10_9BACI</name>
<gene>
    <name evidence="2" type="ORF">D8M04_11485</name>
</gene>
<dbReference type="Proteomes" id="UP000270219">
    <property type="component" value="Unassembled WGS sequence"/>
</dbReference>
<comment type="similarity">
    <text evidence="1">Belongs to the ArsC family.</text>
</comment>
<dbReference type="NCBIfam" id="TIGR01617">
    <property type="entry name" value="arsC_related"/>
    <property type="match status" value="1"/>
</dbReference>
<dbReference type="CDD" id="cd03032">
    <property type="entry name" value="ArsC_Spx"/>
    <property type="match status" value="1"/>
</dbReference>
<dbReference type="EMBL" id="RCHR01000003">
    <property type="protein sequence ID" value="RLL45462.1"/>
    <property type="molecule type" value="Genomic_DNA"/>
</dbReference>
<dbReference type="InterPro" id="IPR006660">
    <property type="entry name" value="Arsenate_reductase-like"/>
</dbReference>
<reference evidence="2 3" key="1">
    <citation type="submission" date="2018-10" db="EMBL/GenBank/DDBJ databases">
        <title>Oceanobacillus sp. YLB-02 draft genome.</title>
        <authorList>
            <person name="Yu L."/>
        </authorList>
    </citation>
    <scope>NUCLEOTIDE SEQUENCE [LARGE SCALE GENOMIC DNA]</scope>
    <source>
        <strain evidence="2 3">YLB-02</strain>
    </source>
</reference>
<dbReference type="Pfam" id="PF03960">
    <property type="entry name" value="ArsC"/>
    <property type="match status" value="1"/>
</dbReference>
<sequence length="129" mass="15093">MVILYVTAGCTSCKKAKSWFLEHDIPFIERNVSSDILTFKEFKEILRLSDDGTDDILSTNSKVFQSIDVDLEQLGLKELYRFILKKPTLLKFPIIHDEKHFLVGYNEHQIRRFIPRSIRNALLHDAQKV</sequence>
<dbReference type="OrthoDB" id="9794155at2"/>
<dbReference type="SUPFAM" id="SSF52833">
    <property type="entry name" value="Thioredoxin-like"/>
    <property type="match status" value="1"/>
</dbReference>
<dbReference type="PANTHER" id="PTHR30041">
    <property type="entry name" value="ARSENATE REDUCTASE"/>
    <property type="match status" value="1"/>
</dbReference>
<keyword evidence="3" id="KW-1185">Reference proteome</keyword>
<proteinExistence type="inferred from homology"/>
<dbReference type="AlphaFoldDB" id="A0A498DP10"/>
<dbReference type="InterPro" id="IPR036249">
    <property type="entry name" value="Thioredoxin-like_sf"/>
</dbReference>